<reference evidence="6 7" key="1">
    <citation type="submission" date="2014-04" db="EMBL/GenBank/DDBJ databases">
        <title>Draft genome sequence of Hydrogenovibrio marinus MH-110, a model organism for aerobic H2 metabolism.</title>
        <authorList>
            <person name="Cha H.J."/>
            <person name="Jo B.H."/>
            <person name="Hwang B.H."/>
        </authorList>
    </citation>
    <scope>NUCLEOTIDE SEQUENCE [LARGE SCALE GENOMIC DNA]</scope>
    <source>
        <strain evidence="6 7">MH-110</strain>
    </source>
</reference>
<evidence type="ECO:0000256" key="4">
    <source>
        <dbReference type="ARBA" id="ARBA00033751"/>
    </source>
</evidence>
<proteinExistence type="inferred from homology"/>
<dbReference type="GO" id="GO:0046872">
    <property type="term" value="F:metal ion binding"/>
    <property type="evidence" value="ECO:0007669"/>
    <property type="project" value="UniProtKB-KW"/>
</dbReference>
<dbReference type="Pfam" id="PF14863">
    <property type="entry name" value="Alkyl_sulf_dimr"/>
    <property type="match status" value="1"/>
</dbReference>
<evidence type="ECO:0000256" key="2">
    <source>
        <dbReference type="ARBA" id="ARBA00022801"/>
    </source>
</evidence>
<name>A0A066ZY18_HYDMR</name>
<evidence type="ECO:0000313" key="6">
    <source>
        <dbReference type="EMBL" id="KDN95020.1"/>
    </source>
</evidence>
<feature type="domain" description="Metallo-beta-lactamase" evidence="5">
    <location>
        <begin position="141"/>
        <end position="364"/>
    </location>
</feature>
<organism evidence="6 7">
    <name type="scientific">Hydrogenovibrio marinus</name>
    <dbReference type="NCBI Taxonomy" id="28885"/>
    <lineage>
        <taxon>Bacteria</taxon>
        <taxon>Pseudomonadati</taxon>
        <taxon>Pseudomonadota</taxon>
        <taxon>Gammaproteobacteria</taxon>
        <taxon>Thiotrichales</taxon>
        <taxon>Piscirickettsiaceae</taxon>
        <taxon>Hydrogenovibrio</taxon>
    </lineage>
</organism>
<dbReference type="EMBL" id="JMIU01000001">
    <property type="protein sequence ID" value="KDN95020.1"/>
    <property type="molecule type" value="Genomic_DNA"/>
</dbReference>
<dbReference type="PANTHER" id="PTHR43223:SF1">
    <property type="entry name" value="ALKYL_ARYL-SULFATASE BDS1"/>
    <property type="match status" value="1"/>
</dbReference>
<comment type="caution">
    <text evidence="6">The sequence shown here is derived from an EMBL/GenBank/DDBJ whole genome shotgun (WGS) entry which is preliminary data.</text>
</comment>
<dbReference type="PROSITE" id="PS51257">
    <property type="entry name" value="PROKAR_LIPOPROTEIN"/>
    <property type="match status" value="1"/>
</dbReference>
<dbReference type="InterPro" id="IPR052195">
    <property type="entry name" value="Bact_Alkyl/Aryl-Sulfatase"/>
</dbReference>
<protein>
    <recommendedName>
        <fullName evidence="5">Metallo-beta-lactamase domain-containing protein</fullName>
    </recommendedName>
</protein>
<accession>A0A066ZY18</accession>
<evidence type="ECO:0000313" key="7">
    <source>
        <dbReference type="Proteomes" id="UP000027341"/>
    </source>
</evidence>
<dbReference type="PANTHER" id="PTHR43223">
    <property type="entry name" value="ALKYL/ARYL-SULFATASE"/>
    <property type="match status" value="1"/>
</dbReference>
<keyword evidence="2" id="KW-0378">Hydrolase</keyword>
<dbReference type="RefSeq" id="WP_155837644.1">
    <property type="nucleotide sequence ID" value="NZ_AP020335.1"/>
</dbReference>
<gene>
    <name evidence="6" type="ORF">EI16_01535</name>
</gene>
<dbReference type="InterPro" id="IPR044097">
    <property type="entry name" value="Bds1/SdsA1_MBL-fold"/>
</dbReference>
<dbReference type="FunFam" id="3.60.15.30:FF:000001">
    <property type="entry name" value="Alkyl/aryl-sulfatase BDS1"/>
    <property type="match status" value="1"/>
</dbReference>
<sequence length="671" mass="74827">MKKTALSLMIIPVLLSGCNNDSKSASESSIQNISTNNEVKSASKYTVSMNDALYKTLPFANKTDFENAKKGFIAPLPNNGVVKDAKGNVVWDLGAYLSYIKEGTKSPDTVNPSLWRQAELLMYSGLFEVVPGVYQVRGADLSNMTIVEGEKGITIFDPLVSAETAKYALDLYYQHRPKKPVVAVVITHSHVDHFGGIRGVVSEADVKSGKVHIYAPEGFTMDAVAENVMAGTAMSRRASYMYGNLLPKSPEGQVTAGLGITTSSGEVTLIKPTDLIQKTGETRTIDGLKYIFVMAPGSEAPSEMMWYMPQFKMVNTAEDSSHTMHNLYSLRGAKTRDAQKWPGYLNDVLRRFGGDVQVEIAMHHWPTWGNENVVKHIESQRDLYKTIHDQTLHFANMGYTMNELPDMVKLPKALIDDWSSHGYYGSKSHNVRAVYNFYLGYFNGNPADLNPLPPEQEARDMVDAFGKDKMMQVGYDAIQKGKYRWAATVLKQVVFADPKNQDAKNLLADALEQMGYQAESGPWRDFYLTGASELRKGVQELPAPNTASPDIIANMTLDQIFAYMGVELDVDKAKGKDIVINWQIPDTKEKHTLFLKDSVLNEWADYQDPKADVTVSMDRKVLNEILSNKMTYQQAIKSGDIKVDGDTDKFLDFVASLDDLNQHFWFNIVTP</sequence>
<dbReference type="Gene3D" id="3.30.1050.10">
    <property type="entry name" value="SCP2 sterol-binding domain"/>
    <property type="match status" value="1"/>
</dbReference>
<dbReference type="Proteomes" id="UP000027341">
    <property type="component" value="Unassembled WGS sequence"/>
</dbReference>
<dbReference type="Pfam" id="PF00753">
    <property type="entry name" value="Lactamase_B"/>
    <property type="match status" value="1"/>
</dbReference>
<dbReference type="Gene3D" id="1.25.40.880">
    <property type="entry name" value="Alkyl sulfatase, dimerisation domain"/>
    <property type="match status" value="1"/>
</dbReference>
<dbReference type="InterPro" id="IPR036527">
    <property type="entry name" value="SCP2_sterol-bd_dom_sf"/>
</dbReference>
<dbReference type="InterPro" id="IPR036866">
    <property type="entry name" value="RibonucZ/Hydroxyglut_hydro"/>
</dbReference>
<dbReference type="InterPro" id="IPR001279">
    <property type="entry name" value="Metallo-B-lactamas"/>
</dbReference>
<evidence type="ECO:0000256" key="1">
    <source>
        <dbReference type="ARBA" id="ARBA00022723"/>
    </source>
</evidence>
<dbReference type="CDD" id="cd07710">
    <property type="entry name" value="arylsulfatase_Sdsa1-like_MBL-fold"/>
    <property type="match status" value="1"/>
</dbReference>
<keyword evidence="3" id="KW-0862">Zinc</keyword>
<dbReference type="Gene3D" id="3.60.15.30">
    <property type="entry name" value="Metallo-beta-lactamase domain"/>
    <property type="match status" value="1"/>
</dbReference>
<dbReference type="InterPro" id="IPR029228">
    <property type="entry name" value="Alkyl_sulf_dimr"/>
</dbReference>
<dbReference type="SMART" id="SM00849">
    <property type="entry name" value="Lactamase_B"/>
    <property type="match status" value="1"/>
</dbReference>
<dbReference type="SUPFAM" id="SSF55718">
    <property type="entry name" value="SCP-like"/>
    <property type="match status" value="1"/>
</dbReference>
<dbReference type="GO" id="GO:0018741">
    <property type="term" value="F:linear primary-alkylsulfatase activity"/>
    <property type="evidence" value="ECO:0007669"/>
    <property type="project" value="InterPro"/>
</dbReference>
<dbReference type="AlphaFoldDB" id="A0A066ZY18"/>
<keyword evidence="7" id="KW-1185">Reference proteome</keyword>
<comment type="similarity">
    <text evidence="4">Belongs to the metallo-beta-lactamase superfamily. Type III sulfatase family.</text>
</comment>
<dbReference type="SUPFAM" id="SSF56281">
    <property type="entry name" value="Metallo-hydrolase/oxidoreductase"/>
    <property type="match status" value="1"/>
</dbReference>
<dbReference type="InterPro" id="IPR029229">
    <property type="entry name" value="Alkyl_sulf_C"/>
</dbReference>
<evidence type="ECO:0000259" key="5">
    <source>
        <dbReference type="SMART" id="SM00849"/>
    </source>
</evidence>
<dbReference type="GO" id="GO:0046983">
    <property type="term" value="F:protein dimerization activity"/>
    <property type="evidence" value="ECO:0007669"/>
    <property type="project" value="InterPro"/>
</dbReference>
<keyword evidence="1" id="KW-0479">Metal-binding</keyword>
<dbReference type="Pfam" id="PF14864">
    <property type="entry name" value="Alkyl_sulf_C"/>
    <property type="match status" value="1"/>
</dbReference>
<evidence type="ECO:0000256" key="3">
    <source>
        <dbReference type="ARBA" id="ARBA00022833"/>
    </source>
</evidence>
<dbReference type="InterPro" id="IPR038536">
    <property type="entry name" value="Alkyl/aryl-sulf_dimr_sf"/>
</dbReference>
<dbReference type="GO" id="GO:0018909">
    <property type="term" value="P:dodecyl sulfate metabolic process"/>
    <property type="evidence" value="ECO:0007669"/>
    <property type="project" value="InterPro"/>
</dbReference>